<comment type="similarity">
    <text evidence="1">Belongs to the eIF4E-binding protein family.</text>
</comment>
<keyword evidence="3" id="KW-0652">Protein synthesis inhibitor</keyword>
<dbReference type="EMBL" id="NIVC01001776">
    <property type="protein sequence ID" value="PAA64169.1"/>
    <property type="molecule type" value="Genomic_DNA"/>
</dbReference>
<evidence type="ECO:0000256" key="3">
    <source>
        <dbReference type="ARBA" id="ARBA00023193"/>
    </source>
</evidence>
<dbReference type="GO" id="GO:0005737">
    <property type="term" value="C:cytoplasm"/>
    <property type="evidence" value="ECO:0007669"/>
    <property type="project" value="TreeGrafter"/>
</dbReference>
<accession>A0A267ETL7</accession>
<feature type="compositionally biased region" description="Polar residues" evidence="4">
    <location>
        <begin position="1"/>
        <end position="13"/>
    </location>
</feature>
<dbReference type="AlphaFoldDB" id="A0A267ETL7"/>
<feature type="compositionally biased region" description="Low complexity" evidence="4">
    <location>
        <begin position="14"/>
        <end position="24"/>
    </location>
</feature>
<feature type="non-terminal residue" evidence="5">
    <location>
        <position position="1"/>
    </location>
</feature>
<sequence length="154" mass="15207">LTATALSAMHNNRSSQSQAAGSSGDNNEGHQTGSAASAVPVVRRVRLTSSSQLPSNYSQTPGGTIFGTTPGGTRVIYDRDFLLSRRDCPLARTPPAGLPRIPGVTCGGDGNSGGGGGVGGPAVNGVHAARSPESTAAVNGDGGGAGGTEFEMDI</sequence>
<dbReference type="GO" id="GO:0008190">
    <property type="term" value="F:eukaryotic initiation factor 4E binding"/>
    <property type="evidence" value="ECO:0007669"/>
    <property type="project" value="InterPro"/>
</dbReference>
<gene>
    <name evidence="5" type="ORF">BOX15_Mlig005014g1</name>
</gene>
<evidence type="ECO:0000256" key="1">
    <source>
        <dbReference type="ARBA" id="ARBA00005480"/>
    </source>
</evidence>
<evidence type="ECO:0000256" key="4">
    <source>
        <dbReference type="SAM" id="MobiDB-lite"/>
    </source>
</evidence>
<name>A0A267ETL7_9PLAT</name>
<feature type="compositionally biased region" description="Low complexity" evidence="4">
    <location>
        <begin position="60"/>
        <end position="71"/>
    </location>
</feature>
<feature type="region of interest" description="Disordered" evidence="4">
    <location>
        <begin position="133"/>
        <end position="154"/>
    </location>
</feature>
<organism evidence="5 6">
    <name type="scientific">Macrostomum lignano</name>
    <dbReference type="NCBI Taxonomy" id="282301"/>
    <lineage>
        <taxon>Eukaryota</taxon>
        <taxon>Metazoa</taxon>
        <taxon>Spiralia</taxon>
        <taxon>Lophotrochozoa</taxon>
        <taxon>Platyhelminthes</taxon>
        <taxon>Rhabditophora</taxon>
        <taxon>Macrostomorpha</taxon>
        <taxon>Macrostomida</taxon>
        <taxon>Macrostomidae</taxon>
        <taxon>Macrostomum</taxon>
    </lineage>
</organism>
<feature type="region of interest" description="Disordered" evidence="4">
    <location>
        <begin position="1"/>
        <end position="71"/>
    </location>
</feature>
<reference evidence="5 6" key="1">
    <citation type="submission" date="2017-06" db="EMBL/GenBank/DDBJ databases">
        <title>A platform for efficient transgenesis in Macrostomum lignano, a flatworm model organism for stem cell research.</title>
        <authorList>
            <person name="Berezikov E."/>
        </authorList>
    </citation>
    <scope>NUCLEOTIDE SEQUENCE [LARGE SCALE GENOMIC DNA]</scope>
    <source>
        <strain evidence="5">DV1</strain>
        <tissue evidence="5">Whole organism</tissue>
    </source>
</reference>
<dbReference type="Pfam" id="PF05456">
    <property type="entry name" value="eIF_4EBP"/>
    <property type="match status" value="1"/>
</dbReference>
<protein>
    <submittedName>
        <fullName evidence="5">Uncharacterized protein</fullName>
    </submittedName>
</protein>
<evidence type="ECO:0000256" key="2">
    <source>
        <dbReference type="ARBA" id="ARBA00022845"/>
    </source>
</evidence>
<dbReference type="PANTHER" id="PTHR12669">
    <property type="entry name" value="EUKARYOTIC TRANSLATION INITIATION FACTOR 4E-BINDING PROTEIN"/>
    <property type="match status" value="1"/>
</dbReference>
<dbReference type="Proteomes" id="UP000215902">
    <property type="component" value="Unassembled WGS sequence"/>
</dbReference>
<dbReference type="STRING" id="282301.A0A267ETL7"/>
<evidence type="ECO:0000313" key="6">
    <source>
        <dbReference type="Proteomes" id="UP000215902"/>
    </source>
</evidence>
<dbReference type="GO" id="GO:0045947">
    <property type="term" value="P:negative regulation of translational initiation"/>
    <property type="evidence" value="ECO:0007669"/>
    <property type="project" value="InterPro"/>
</dbReference>
<evidence type="ECO:0000313" key="5">
    <source>
        <dbReference type="EMBL" id="PAA64169.1"/>
    </source>
</evidence>
<proteinExistence type="inferred from homology"/>
<keyword evidence="2" id="KW-0810">Translation regulation</keyword>
<comment type="caution">
    <text evidence="5">The sequence shown here is derived from an EMBL/GenBank/DDBJ whole genome shotgun (WGS) entry which is preliminary data.</text>
</comment>
<keyword evidence="6" id="KW-1185">Reference proteome</keyword>
<dbReference type="PANTHER" id="PTHR12669:SF12">
    <property type="entry name" value="EUKARYOTIC TRANSLATION INITIATION FACTOR 4E-BINDING PROTEIN"/>
    <property type="match status" value="1"/>
</dbReference>
<feature type="compositionally biased region" description="Polar residues" evidence="4">
    <location>
        <begin position="47"/>
        <end position="59"/>
    </location>
</feature>
<dbReference type="InterPro" id="IPR008606">
    <property type="entry name" value="EIF4EBP"/>
</dbReference>